<dbReference type="PANTHER" id="PTHR43185">
    <property type="entry name" value="FERROUS IRON TRANSPORT PROTEIN B"/>
    <property type="match status" value="1"/>
</dbReference>
<dbReference type="CDD" id="cd01879">
    <property type="entry name" value="FeoB"/>
    <property type="match status" value="1"/>
</dbReference>
<feature type="domain" description="FeoB-type G" evidence="18">
    <location>
        <begin position="159"/>
        <end position="320"/>
    </location>
</feature>
<dbReference type="Pfam" id="PF17910">
    <property type="entry name" value="FeoB_Cyto"/>
    <property type="match status" value="1"/>
</dbReference>
<evidence type="ECO:0000256" key="8">
    <source>
        <dbReference type="ARBA" id="ARBA00022741"/>
    </source>
</evidence>
<keyword evidence="7 17" id="KW-0812">Transmembrane</keyword>
<evidence type="ECO:0000256" key="11">
    <source>
        <dbReference type="ARBA" id="ARBA00023065"/>
    </source>
</evidence>
<evidence type="ECO:0000256" key="10">
    <source>
        <dbReference type="ARBA" id="ARBA00023004"/>
    </source>
</evidence>
<dbReference type="Proteomes" id="UP000003560">
    <property type="component" value="Unassembled WGS sequence"/>
</dbReference>
<feature type="binding site" evidence="15">
    <location>
        <begin position="300"/>
        <end position="302"/>
    </location>
    <ligand>
        <name>GTP</name>
        <dbReference type="ChEBI" id="CHEBI:37565"/>
        <label>1</label>
    </ligand>
</feature>
<dbReference type="Pfam" id="PF04023">
    <property type="entry name" value="FeoA"/>
    <property type="match status" value="1"/>
</dbReference>
<reference evidence="19 20" key="1">
    <citation type="submission" date="2008-10" db="EMBL/GenBank/DDBJ databases">
        <title>Draft genome sequence of Collinsella stercoris (DSM 13279).</title>
        <authorList>
            <person name="Sudarsanam P."/>
            <person name="Ley R."/>
            <person name="Guruge J."/>
            <person name="Turnbaugh P.J."/>
            <person name="Mahowald M."/>
            <person name="Liep D."/>
            <person name="Gordon J."/>
        </authorList>
    </citation>
    <scope>NUCLEOTIDE SEQUENCE [LARGE SCALE GENOMIC DNA]</scope>
    <source>
        <strain evidence="19 20">DSM 13279</strain>
    </source>
</reference>
<dbReference type="PANTHER" id="PTHR43185:SF1">
    <property type="entry name" value="FE(2+) TRANSPORTER FEOB"/>
    <property type="match status" value="1"/>
</dbReference>
<evidence type="ECO:0000256" key="6">
    <source>
        <dbReference type="ARBA" id="ARBA00022519"/>
    </source>
</evidence>
<dbReference type="GO" id="GO:0005525">
    <property type="term" value="F:GTP binding"/>
    <property type="evidence" value="ECO:0007669"/>
    <property type="project" value="UniProtKB-KW"/>
</dbReference>
<dbReference type="Gene3D" id="1.10.287.1770">
    <property type="match status" value="1"/>
</dbReference>
<feature type="transmembrane region" description="Helical" evidence="17">
    <location>
        <begin position="774"/>
        <end position="793"/>
    </location>
</feature>
<sequence>MTTMGNMCRALVRLDWARWEGRMEHAIDTSSEPTGAEPEACAWPLRLDHLEIGKDAVVASVDADDQALRQHILDMGLTPGTEVTMMKYAPMGDPIEIRLRGYELTLRRADAARIVLANIHDAHKLQRENAAVGSTEHPALGEKTYRPRPGAHPIPAGNSIAFALAGNQNCGKTTLFNQLTGSNQHVGNFPGVTVDRKDGQIKGHPEATITDLPGIYSLSPYTSEEVVSRNYILQTKPDALIDIVDATNIERNLYLTMQLMELDRPMVLALNMMDEVAANGGTIDVNLLESMLGIPVVPISAAKNEGTGELVEHAMHVARYRERPGRLDFCAPDGPDGGALHRCIHSVAHLIEDHAKAAEIPVRFAATKLVEGDALVREALGLDQNELDALEHIICQMEGESGKDRLSALADMRFAFIGEVCRACVVKPRESREHKRSVAIDRILTGRFTAFPAFLLIMAFVFWVSFGSLGAWLQGLMEEGVSWLTGLAAGALAAAGVNPVVQSLVIDGVFAGVGSMLSFLPLIVVLFLLLSMLEDSGYMARVAFVMDKVLRRFGLSGRSFVPMLVGFGCSVPAIMATRTLPSEHDRKMTVMLTPFMSCSAKLPVYGLLTAAFFARNSVLAMVSLYLLGVAVAAVVALVLKRTAFKGEPVPFIMELPNYRLPSAKTTVMLAWDKAKDFIQRAFTIIFAASIVVWFLQTFDGQLNVVADQSQSLLAGFGGIIAPVLAPLGFGDWRASTALVTGLLAKESVISTLAVLLGTESASALASLFTPLTAYTFLVFTLLYPPCVAAIGAVKNELGPRWAVAVFALQCGVAWIAAFVVRIVGTALGFA</sequence>
<comment type="similarity">
    <text evidence="17">Belongs to the TRAFAC class TrmE-Era-EngA-EngB-Septin-like GTPase superfamily. FeoB GTPase (TC 9.A.8) family.</text>
</comment>
<accession>B6GB71</accession>
<dbReference type="SUPFAM" id="SSF50037">
    <property type="entry name" value="C-terminal domain of transcriptional repressors"/>
    <property type="match status" value="1"/>
</dbReference>
<evidence type="ECO:0000256" key="1">
    <source>
        <dbReference type="ARBA" id="ARBA00003926"/>
    </source>
</evidence>
<dbReference type="InterPro" id="IPR050860">
    <property type="entry name" value="FeoB_GTPase"/>
</dbReference>
<proteinExistence type="inferred from homology"/>
<dbReference type="NCBIfam" id="TIGR00437">
    <property type="entry name" value="feoB"/>
    <property type="match status" value="1"/>
</dbReference>
<dbReference type="Pfam" id="PF07664">
    <property type="entry name" value="FeoB_C"/>
    <property type="match status" value="1"/>
</dbReference>
<feature type="transmembrane region" description="Helical" evidence="17">
    <location>
        <begin position="618"/>
        <end position="639"/>
    </location>
</feature>
<evidence type="ECO:0000256" key="4">
    <source>
        <dbReference type="ARBA" id="ARBA00022475"/>
    </source>
</evidence>
<evidence type="ECO:0000256" key="13">
    <source>
        <dbReference type="ARBA" id="ARBA00023136"/>
    </source>
</evidence>
<name>B6GB71_9ACTN</name>
<dbReference type="InterPro" id="IPR011642">
    <property type="entry name" value="Gate_dom"/>
</dbReference>
<dbReference type="Gene3D" id="3.40.50.300">
    <property type="entry name" value="P-loop containing nucleotide triphosphate hydrolases"/>
    <property type="match status" value="1"/>
</dbReference>
<reference evidence="19 20" key="2">
    <citation type="submission" date="2008-10" db="EMBL/GenBank/DDBJ databases">
        <authorList>
            <person name="Fulton L."/>
            <person name="Clifton S."/>
            <person name="Fulton B."/>
            <person name="Xu J."/>
            <person name="Minx P."/>
            <person name="Pepin K.H."/>
            <person name="Johnson M."/>
            <person name="Thiruvilangam P."/>
            <person name="Bhonagiri V."/>
            <person name="Nash W.E."/>
            <person name="Mardis E.R."/>
            <person name="Wilson R.K."/>
        </authorList>
    </citation>
    <scope>NUCLEOTIDE SEQUENCE [LARGE SCALE GENOMIC DNA]</scope>
    <source>
        <strain evidence="19 20">DSM 13279</strain>
    </source>
</reference>
<dbReference type="GO" id="GO:0015093">
    <property type="term" value="F:ferrous iron transmembrane transporter activity"/>
    <property type="evidence" value="ECO:0007669"/>
    <property type="project" value="UniProtKB-UniRule"/>
</dbReference>
<evidence type="ECO:0000256" key="7">
    <source>
        <dbReference type="ARBA" id="ARBA00022692"/>
    </source>
</evidence>
<organism evidence="19 20">
    <name type="scientific">Collinsella stercoris DSM 13279</name>
    <dbReference type="NCBI Taxonomy" id="445975"/>
    <lineage>
        <taxon>Bacteria</taxon>
        <taxon>Bacillati</taxon>
        <taxon>Actinomycetota</taxon>
        <taxon>Coriobacteriia</taxon>
        <taxon>Coriobacteriales</taxon>
        <taxon>Coriobacteriaceae</taxon>
        <taxon>Collinsella</taxon>
    </lineage>
</organism>
<evidence type="ECO:0000256" key="17">
    <source>
        <dbReference type="RuleBase" id="RU362098"/>
    </source>
</evidence>
<feature type="binding site" evidence="16">
    <location>
        <position position="177"/>
    </location>
    <ligand>
        <name>Mg(2+)</name>
        <dbReference type="ChEBI" id="CHEBI:18420"/>
        <label>2</label>
    </ligand>
</feature>
<gene>
    <name evidence="19" type="primary">feoB</name>
    <name evidence="19" type="ORF">COLSTE_01329</name>
</gene>
<dbReference type="Pfam" id="PF07670">
    <property type="entry name" value="Gate"/>
    <property type="match status" value="2"/>
</dbReference>
<evidence type="ECO:0000256" key="5">
    <source>
        <dbReference type="ARBA" id="ARBA00022496"/>
    </source>
</evidence>
<evidence type="ECO:0000256" key="3">
    <source>
        <dbReference type="ARBA" id="ARBA00022448"/>
    </source>
</evidence>
<dbReference type="FunFam" id="3.40.50.300:FF:000426">
    <property type="entry name" value="Ferrous iron transport protein B"/>
    <property type="match status" value="1"/>
</dbReference>
<dbReference type="SUPFAM" id="SSF52540">
    <property type="entry name" value="P-loop containing nucleoside triphosphate hydrolases"/>
    <property type="match status" value="1"/>
</dbReference>
<dbReference type="InterPro" id="IPR041069">
    <property type="entry name" value="FeoB_Cyto"/>
</dbReference>
<keyword evidence="5 17" id="KW-0410">Iron transport</keyword>
<feature type="binding site" evidence="15">
    <location>
        <begin position="211"/>
        <end position="214"/>
    </location>
    <ligand>
        <name>GTP</name>
        <dbReference type="ChEBI" id="CHEBI:37565"/>
        <label>1</label>
    </ligand>
</feature>
<dbReference type="InterPro" id="IPR011640">
    <property type="entry name" value="Fe2_transport_prot_B_C"/>
</dbReference>
<feature type="transmembrane region" description="Helical" evidence="17">
    <location>
        <begin position="480"/>
        <end position="501"/>
    </location>
</feature>
<evidence type="ECO:0000256" key="15">
    <source>
        <dbReference type="PIRSR" id="PIRSR603373-1"/>
    </source>
</evidence>
<dbReference type="InterPro" id="IPR030389">
    <property type="entry name" value="G_FEOB_dom"/>
</dbReference>
<feature type="transmembrane region" description="Helical" evidence="17">
    <location>
        <begin position="708"/>
        <end position="727"/>
    </location>
</feature>
<dbReference type="EMBL" id="ABXJ01000069">
    <property type="protein sequence ID" value="EEA90565.1"/>
    <property type="molecule type" value="Genomic_DNA"/>
</dbReference>
<feature type="binding site" evidence="16">
    <location>
        <position position="181"/>
    </location>
    <ligand>
        <name>Mg(2+)</name>
        <dbReference type="ChEBI" id="CHEBI:18420"/>
        <label>2</label>
    </ligand>
</feature>
<feature type="transmembrane region" description="Helical" evidence="17">
    <location>
        <begin position="508"/>
        <end position="533"/>
    </location>
</feature>
<evidence type="ECO:0000256" key="16">
    <source>
        <dbReference type="PIRSR" id="PIRSR603373-2"/>
    </source>
</evidence>
<dbReference type="InterPro" id="IPR038157">
    <property type="entry name" value="FeoA_core_dom"/>
</dbReference>
<evidence type="ECO:0000259" key="18">
    <source>
        <dbReference type="PROSITE" id="PS51711"/>
    </source>
</evidence>
<feature type="binding site" evidence="15">
    <location>
        <begin position="271"/>
        <end position="274"/>
    </location>
    <ligand>
        <name>GTP</name>
        <dbReference type="ChEBI" id="CHEBI:37565"/>
        <label>1</label>
    </ligand>
</feature>
<feature type="binding site" evidence="15">
    <location>
        <begin position="191"/>
        <end position="195"/>
    </location>
    <ligand>
        <name>GTP</name>
        <dbReference type="ChEBI" id="CHEBI:37565"/>
        <label>1</label>
    </ligand>
</feature>
<dbReference type="InterPro" id="IPR027417">
    <property type="entry name" value="P-loop_NTPase"/>
</dbReference>
<feature type="transmembrane region" description="Helical" evidence="17">
    <location>
        <begin position="553"/>
        <end position="576"/>
    </location>
</feature>
<keyword evidence="16" id="KW-0460">Magnesium</keyword>
<keyword evidence="9 17" id="KW-1133">Transmembrane helix</keyword>
<dbReference type="Pfam" id="PF02421">
    <property type="entry name" value="FeoB_N"/>
    <property type="match status" value="1"/>
</dbReference>
<evidence type="ECO:0000256" key="2">
    <source>
        <dbReference type="ARBA" id="ARBA00004429"/>
    </source>
</evidence>
<dbReference type="HOGENOM" id="CLU_013350_3_0_11"/>
<dbReference type="GO" id="GO:0005886">
    <property type="term" value="C:plasma membrane"/>
    <property type="evidence" value="ECO:0007669"/>
    <property type="project" value="UniProtKB-SubCell"/>
</dbReference>
<evidence type="ECO:0000313" key="19">
    <source>
        <dbReference type="EMBL" id="EEA90565.1"/>
    </source>
</evidence>
<keyword evidence="20" id="KW-1185">Reference proteome</keyword>
<evidence type="ECO:0000256" key="14">
    <source>
        <dbReference type="NCBIfam" id="TIGR00437"/>
    </source>
</evidence>
<evidence type="ECO:0000313" key="20">
    <source>
        <dbReference type="Proteomes" id="UP000003560"/>
    </source>
</evidence>
<feature type="binding site" evidence="15">
    <location>
        <begin position="166"/>
        <end position="173"/>
    </location>
    <ligand>
        <name>GTP</name>
        <dbReference type="ChEBI" id="CHEBI:37565"/>
        <label>1</label>
    </ligand>
</feature>
<keyword evidence="10 17" id="KW-0408">Iron</keyword>
<dbReference type="InterPro" id="IPR008988">
    <property type="entry name" value="Transcriptional_repressor_C"/>
</dbReference>
<feature type="transmembrane region" description="Helical" evidence="17">
    <location>
        <begin position="450"/>
        <end position="474"/>
    </location>
</feature>
<keyword evidence="4" id="KW-1003">Cell membrane</keyword>
<keyword evidence="13 17" id="KW-0472">Membrane</keyword>
<protein>
    <recommendedName>
        <fullName evidence="14 17">Ferrous iron transport protein B</fullName>
    </recommendedName>
</protein>
<keyword evidence="8 15" id="KW-0547">Nucleotide-binding</keyword>
<keyword evidence="12 15" id="KW-0342">GTP-binding</keyword>
<keyword evidence="16" id="KW-0479">Metal-binding</keyword>
<comment type="function">
    <text evidence="1 17">Probable transporter of a GTP-driven Fe(2+) uptake system.</text>
</comment>
<evidence type="ECO:0000256" key="12">
    <source>
        <dbReference type="ARBA" id="ARBA00023134"/>
    </source>
</evidence>
<keyword evidence="3 17" id="KW-0813">Transport</keyword>
<dbReference type="AlphaFoldDB" id="B6GB71"/>
<dbReference type="eggNOG" id="COG0370">
    <property type="taxonomic scope" value="Bacteria"/>
</dbReference>
<evidence type="ECO:0000256" key="9">
    <source>
        <dbReference type="ARBA" id="ARBA00022989"/>
    </source>
</evidence>
<comment type="caution">
    <text evidence="19">The sequence shown here is derived from an EMBL/GenBank/DDBJ whole genome shotgun (WGS) entry which is preliminary data.</text>
</comment>
<keyword evidence="6" id="KW-0997">Cell inner membrane</keyword>
<dbReference type="SMART" id="SM00899">
    <property type="entry name" value="FeoA"/>
    <property type="match status" value="1"/>
</dbReference>
<dbReference type="InterPro" id="IPR003373">
    <property type="entry name" value="Fe2_transport_prot-B"/>
</dbReference>
<dbReference type="STRING" id="445975.COLSTE_01329"/>
<feature type="transmembrane region" description="Helical" evidence="17">
    <location>
        <begin position="805"/>
        <end position="829"/>
    </location>
</feature>
<feature type="binding site" evidence="16">
    <location>
        <position position="180"/>
    </location>
    <ligand>
        <name>Mg(2+)</name>
        <dbReference type="ChEBI" id="CHEBI:18420"/>
        <label>2</label>
    </ligand>
</feature>
<dbReference type="PROSITE" id="PS51711">
    <property type="entry name" value="G_FEOB"/>
    <property type="match status" value="1"/>
</dbReference>
<dbReference type="Gene3D" id="2.30.30.90">
    <property type="match status" value="1"/>
</dbReference>
<dbReference type="GO" id="GO:0046914">
    <property type="term" value="F:transition metal ion binding"/>
    <property type="evidence" value="ECO:0007669"/>
    <property type="project" value="InterPro"/>
</dbReference>
<keyword evidence="11" id="KW-0406">Ion transport</keyword>
<dbReference type="InterPro" id="IPR007167">
    <property type="entry name" value="Fe-transptr_FeoA-like"/>
</dbReference>
<feature type="transmembrane region" description="Helical" evidence="17">
    <location>
        <begin position="677"/>
        <end position="696"/>
    </location>
</feature>
<comment type="subcellular location">
    <subcellularLocation>
        <location evidence="2 17">Cell inner membrane</location>
        <topology evidence="2 17">Multi-pass membrane protein</topology>
    </subcellularLocation>
</comment>